<evidence type="ECO:0000256" key="1">
    <source>
        <dbReference type="ARBA" id="ARBA00010923"/>
    </source>
</evidence>
<dbReference type="PANTHER" id="PTHR30408:SF12">
    <property type="entry name" value="TYPE I RESTRICTION ENZYME MJAVIII SPECIFICITY SUBUNIT"/>
    <property type="match status" value="1"/>
</dbReference>
<gene>
    <name evidence="5" type="ORF">CKF54_06125</name>
</gene>
<dbReference type="SUPFAM" id="SSF116734">
    <property type="entry name" value="DNA methylase specificity domain"/>
    <property type="match status" value="2"/>
</dbReference>
<evidence type="ECO:0000256" key="2">
    <source>
        <dbReference type="ARBA" id="ARBA00022747"/>
    </source>
</evidence>
<evidence type="ECO:0000256" key="3">
    <source>
        <dbReference type="ARBA" id="ARBA00023125"/>
    </source>
</evidence>
<dbReference type="InterPro" id="IPR000055">
    <property type="entry name" value="Restrct_endonuc_typeI_TRD"/>
</dbReference>
<dbReference type="Proteomes" id="UP000265691">
    <property type="component" value="Unassembled WGS sequence"/>
</dbReference>
<dbReference type="EMBL" id="NRHC01000079">
    <property type="protein sequence ID" value="RIY31760.1"/>
    <property type="molecule type" value="Genomic_DNA"/>
</dbReference>
<evidence type="ECO:0000259" key="4">
    <source>
        <dbReference type="Pfam" id="PF01420"/>
    </source>
</evidence>
<dbReference type="OrthoDB" id="9798929at2"/>
<keyword evidence="2" id="KW-0680">Restriction system</keyword>
<evidence type="ECO:0000313" key="5">
    <source>
        <dbReference type="EMBL" id="RIY31760.1"/>
    </source>
</evidence>
<dbReference type="AlphaFoldDB" id="A0A3A1Y2V9"/>
<comment type="caution">
    <text evidence="5">The sequence shown here is derived from an EMBL/GenBank/DDBJ whole genome shotgun (WGS) entry which is preliminary data.</text>
</comment>
<dbReference type="Pfam" id="PF01420">
    <property type="entry name" value="Methylase_S"/>
    <property type="match status" value="2"/>
</dbReference>
<feature type="domain" description="Type I restriction modification DNA specificity" evidence="4">
    <location>
        <begin position="19"/>
        <end position="180"/>
    </location>
</feature>
<dbReference type="InterPro" id="IPR052021">
    <property type="entry name" value="Type-I_RS_S_subunit"/>
</dbReference>
<comment type="similarity">
    <text evidence="1">Belongs to the type-I restriction system S methylase family.</text>
</comment>
<dbReference type="GO" id="GO:0009307">
    <property type="term" value="P:DNA restriction-modification system"/>
    <property type="evidence" value="ECO:0007669"/>
    <property type="project" value="UniProtKB-KW"/>
</dbReference>
<feature type="domain" description="Type I restriction modification DNA specificity" evidence="4">
    <location>
        <begin position="295"/>
        <end position="377"/>
    </location>
</feature>
<dbReference type="RefSeq" id="WP_119525485.1">
    <property type="nucleotide sequence ID" value="NZ_NRHC01000079.1"/>
</dbReference>
<proteinExistence type="inferred from homology"/>
<dbReference type="GO" id="GO:0003677">
    <property type="term" value="F:DNA binding"/>
    <property type="evidence" value="ECO:0007669"/>
    <property type="project" value="UniProtKB-KW"/>
</dbReference>
<dbReference type="PANTHER" id="PTHR30408">
    <property type="entry name" value="TYPE-1 RESTRICTION ENZYME ECOKI SPECIFICITY PROTEIN"/>
    <property type="match status" value="1"/>
</dbReference>
<organism evidence="5 6">
    <name type="scientific">Psittacicella hinzii</name>
    <dbReference type="NCBI Taxonomy" id="2028575"/>
    <lineage>
        <taxon>Bacteria</taxon>
        <taxon>Pseudomonadati</taxon>
        <taxon>Pseudomonadota</taxon>
        <taxon>Gammaproteobacteria</taxon>
        <taxon>Pasteurellales</taxon>
        <taxon>Psittacicellaceae</taxon>
        <taxon>Psittacicella</taxon>
    </lineage>
</organism>
<evidence type="ECO:0000313" key="6">
    <source>
        <dbReference type="Proteomes" id="UP000265691"/>
    </source>
</evidence>
<accession>A0A3A1Y2V9</accession>
<sequence length="400" mass="45956">MQIPKLSFTKDNSPLTHTTLKEIADFSLISLPSNKYFLDEGKYSIVTIAAIGLDGRLKKLGFFADDDRALLKSNDIVISLSGSCGRTAFVMEDNAFVVNQRVGTIRIKDTNKVDPYYIHTQFSTHRILKYLYVHSQGTAQANISKPAIENTPLILHSFEEQQKISKLFRDIDELLILNQRYIEKCHKLKEALIQRLYLPNLEEKHPKVRFKGFTEDWLVAPLKNLSTINPKGPKVPDRFIYIDLEAVKGTLLLKERIEYKETAPSRAQRVAQKNDIFFQLVRTYQKNNYFFEKDSEVPYVFSTGYGQIRVNPEHDPYFIFTALQSFDAVKRIVVESNGTAYPAINATNLSKIKIGYSPNIEEQKKISKLIKTVDHLIGARTKQFNDLRTLKRGLLQQLFV</sequence>
<protein>
    <recommendedName>
        <fullName evidence="4">Type I restriction modification DNA specificity domain-containing protein</fullName>
    </recommendedName>
</protein>
<dbReference type="Gene3D" id="3.90.220.20">
    <property type="entry name" value="DNA methylase specificity domains"/>
    <property type="match status" value="2"/>
</dbReference>
<keyword evidence="3" id="KW-0238">DNA-binding</keyword>
<name>A0A3A1Y2V9_9GAMM</name>
<reference evidence="5 6" key="1">
    <citation type="submission" date="2017-08" db="EMBL/GenBank/DDBJ databases">
        <title>Reclassification of Bisgaard taxon 37 and 44.</title>
        <authorList>
            <person name="Christensen H."/>
        </authorList>
    </citation>
    <scope>NUCLEOTIDE SEQUENCE [LARGE SCALE GENOMIC DNA]</scope>
    <source>
        <strain evidence="5 6">B96_3</strain>
    </source>
</reference>
<dbReference type="InterPro" id="IPR044946">
    <property type="entry name" value="Restrct_endonuc_typeI_TRD_sf"/>
</dbReference>
<keyword evidence="6" id="KW-1185">Reference proteome</keyword>